<dbReference type="PATRIC" id="fig|1244531.5.peg.1598"/>
<name>A0A076FHC8_9BACT</name>
<protein>
    <submittedName>
        <fullName evidence="2">Uncharacterized protein</fullName>
    </submittedName>
</protein>
<dbReference type="Proteomes" id="UP000028486">
    <property type="component" value="Chromosome"/>
</dbReference>
<evidence type="ECO:0000313" key="2">
    <source>
        <dbReference type="EMBL" id="AII15224.1"/>
    </source>
</evidence>
<dbReference type="KEGG" id="caj:CIG1485E_1401"/>
<gene>
    <name evidence="2" type="ORF">CIG1485E_1401</name>
</gene>
<dbReference type="STRING" id="1244531.CIG2463D_1591"/>
<proteinExistence type="predicted"/>
<keyword evidence="1" id="KW-0732">Signal</keyword>
<reference evidence="3" key="1">
    <citation type="journal article" date="2014" name="Genome Announc.">
        <title>Complete Genome Sequence of Campylobacter iguaniorum Strain 1485ET, Isolated from a Bearded Dragon (Pogona vitticeps).</title>
        <authorList>
            <person name="Gilbert M.J."/>
            <person name="Miller W.G."/>
            <person name="Yee E."/>
            <person name="Kik M."/>
            <person name="Wagenaar J.A."/>
            <person name="Duim B."/>
        </authorList>
    </citation>
    <scope>NUCLEOTIDE SEQUENCE [LARGE SCALE GENOMIC DNA]</scope>
    <source>
        <strain evidence="3">1485E</strain>
    </source>
</reference>
<dbReference type="OrthoDB" id="5356301at2"/>
<dbReference type="AlphaFoldDB" id="A0A076FHC8"/>
<feature type="chain" id="PRO_5009743412" evidence="1">
    <location>
        <begin position="23"/>
        <end position="80"/>
    </location>
</feature>
<sequence>MRKFILLISFFAISLSAWPVYEASNKQERKYYDEGAIFRQLGQGKWECTDRYAKGSFELEWCVKGWEYMDEKLESKKKDW</sequence>
<dbReference type="RefSeq" id="WP_038454931.1">
    <property type="nucleotide sequence ID" value="NZ_CP009043.1"/>
</dbReference>
<evidence type="ECO:0000256" key="1">
    <source>
        <dbReference type="SAM" id="SignalP"/>
    </source>
</evidence>
<evidence type="ECO:0000313" key="3">
    <source>
        <dbReference type="Proteomes" id="UP000028486"/>
    </source>
</evidence>
<accession>A0A076FHC8</accession>
<organism evidence="2 3">
    <name type="scientific">Campylobacter iguaniorum</name>
    <dbReference type="NCBI Taxonomy" id="1244531"/>
    <lineage>
        <taxon>Bacteria</taxon>
        <taxon>Pseudomonadati</taxon>
        <taxon>Campylobacterota</taxon>
        <taxon>Epsilonproteobacteria</taxon>
        <taxon>Campylobacterales</taxon>
        <taxon>Campylobacteraceae</taxon>
        <taxon>Campylobacter</taxon>
    </lineage>
</organism>
<keyword evidence="3" id="KW-1185">Reference proteome</keyword>
<dbReference type="HOGENOM" id="CLU_2583112_0_0_7"/>
<dbReference type="EMBL" id="CP009043">
    <property type="protein sequence ID" value="AII15224.1"/>
    <property type="molecule type" value="Genomic_DNA"/>
</dbReference>
<feature type="signal peptide" evidence="1">
    <location>
        <begin position="1"/>
        <end position="22"/>
    </location>
</feature>
<dbReference type="eggNOG" id="ENOG5031AEA">
    <property type="taxonomic scope" value="Bacteria"/>
</dbReference>